<dbReference type="GO" id="GO:0000506">
    <property type="term" value="C:glycosylphosphatidylinositol-N-acetylglucosaminyltransferase (GPI-GnT) complex"/>
    <property type="evidence" value="ECO:0007669"/>
    <property type="project" value="TreeGrafter"/>
</dbReference>
<keyword evidence="1" id="KW-1133">Transmembrane helix</keyword>
<evidence type="ECO:0000313" key="2">
    <source>
        <dbReference type="EMBL" id="CAD7454537.1"/>
    </source>
</evidence>
<dbReference type="PANTHER" id="PTHR45871">
    <property type="entry name" value="N-ACETYLGLUCOSAMINYL-PHOSPHATIDYLINOSITOL BIOSYNTHETIC PROTEIN"/>
    <property type="match status" value="1"/>
</dbReference>
<dbReference type="GO" id="GO:0017176">
    <property type="term" value="F:phosphatidylinositol N-acetylglucosaminyltransferase activity"/>
    <property type="evidence" value="ECO:0007669"/>
    <property type="project" value="TreeGrafter"/>
</dbReference>
<evidence type="ECO:0000256" key="1">
    <source>
        <dbReference type="SAM" id="Phobius"/>
    </source>
</evidence>
<gene>
    <name evidence="2" type="ORF">TTEB3V08_LOCUS2639</name>
</gene>
<proteinExistence type="predicted"/>
<dbReference type="PANTHER" id="PTHR45871:SF1">
    <property type="entry name" value="PHOSPHATIDYLINOSITOL N-ACETYLGLUCOSAMINYLTRANSFERASE SUBUNIT A"/>
    <property type="match status" value="1"/>
</dbReference>
<accession>A0A7R9FJC3</accession>
<reference evidence="2" key="1">
    <citation type="submission" date="2020-11" db="EMBL/GenBank/DDBJ databases">
        <authorList>
            <person name="Tran Van P."/>
        </authorList>
    </citation>
    <scope>NUCLEOTIDE SEQUENCE</scope>
</reference>
<dbReference type="GO" id="GO:0006506">
    <property type="term" value="P:GPI anchor biosynthetic process"/>
    <property type="evidence" value="ECO:0007669"/>
    <property type="project" value="TreeGrafter"/>
</dbReference>
<feature type="transmembrane region" description="Helical" evidence="1">
    <location>
        <begin position="126"/>
        <end position="146"/>
    </location>
</feature>
<keyword evidence="1" id="KW-0472">Membrane</keyword>
<dbReference type="AlphaFoldDB" id="A0A7R9FJC3"/>
<name>A0A7R9FJC3_9NEOP</name>
<keyword evidence="1" id="KW-0812">Transmembrane</keyword>
<dbReference type="EMBL" id="OE000633">
    <property type="protein sequence ID" value="CAD7454537.1"/>
    <property type="molecule type" value="Genomic_DNA"/>
</dbReference>
<sequence length="223" mass="24873">MTSCTCYKTFHSEIRFQVTNSSVSTHLYSSVLLVVSTKVGGIPEVLPPELIYLTEPNVPFFYIEALLLGLETAIANLKAGKVVSPIECHKRVKSLYNWMNVTQRTEIVYNTIAKEKSKTLGAQLRNYLASGAAPFLLVVSLCYLVLQVLEWLVPTQQPADTESMSDVLAASRCCLSHWVSMCALDVAAGRLSIDLAKDYITPSSQAMPIKVKQQNQQFKRKFY</sequence>
<protein>
    <submittedName>
        <fullName evidence="2">Uncharacterized protein</fullName>
    </submittedName>
</protein>
<organism evidence="2">
    <name type="scientific">Timema tahoe</name>
    <dbReference type="NCBI Taxonomy" id="61484"/>
    <lineage>
        <taxon>Eukaryota</taxon>
        <taxon>Metazoa</taxon>
        <taxon>Ecdysozoa</taxon>
        <taxon>Arthropoda</taxon>
        <taxon>Hexapoda</taxon>
        <taxon>Insecta</taxon>
        <taxon>Pterygota</taxon>
        <taxon>Neoptera</taxon>
        <taxon>Polyneoptera</taxon>
        <taxon>Phasmatodea</taxon>
        <taxon>Timematodea</taxon>
        <taxon>Timematoidea</taxon>
        <taxon>Timematidae</taxon>
        <taxon>Timema</taxon>
    </lineage>
</organism>